<evidence type="ECO:0008006" key="3">
    <source>
        <dbReference type="Google" id="ProtNLM"/>
    </source>
</evidence>
<reference evidence="2" key="1">
    <citation type="journal article" date="2017" name="Nat. Ecol. Evol.">
        <title>Genome expansion and lineage-specific genetic innovations in the forest pathogenic fungi Armillaria.</title>
        <authorList>
            <person name="Sipos G."/>
            <person name="Prasanna A.N."/>
            <person name="Walter M.C."/>
            <person name="O'Connor E."/>
            <person name="Balint B."/>
            <person name="Krizsan K."/>
            <person name="Kiss B."/>
            <person name="Hess J."/>
            <person name="Varga T."/>
            <person name="Slot J."/>
            <person name="Riley R."/>
            <person name="Boka B."/>
            <person name="Rigling D."/>
            <person name="Barry K."/>
            <person name="Lee J."/>
            <person name="Mihaltcheva S."/>
            <person name="LaButti K."/>
            <person name="Lipzen A."/>
            <person name="Waldron R."/>
            <person name="Moloney N.M."/>
            <person name="Sperisen C."/>
            <person name="Kredics L."/>
            <person name="Vagvoelgyi C."/>
            <person name="Patrignani A."/>
            <person name="Fitzpatrick D."/>
            <person name="Nagy I."/>
            <person name="Doyle S."/>
            <person name="Anderson J.B."/>
            <person name="Grigoriev I.V."/>
            <person name="Gueldener U."/>
            <person name="Muensterkoetter M."/>
            <person name="Nagy L.G."/>
        </authorList>
    </citation>
    <scope>NUCLEOTIDE SEQUENCE [LARGE SCALE GENOMIC DNA]</scope>
    <source>
        <strain evidence="2">Ar21-2</strain>
    </source>
</reference>
<keyword evidence="2" id="KW-1185">Reference proteome</keyword>
<sequence length="143" mass="16149">MTGTLCERSRGEVGEWVVGLQQTFEGDFQVLGNKGVITVVNGMSKVPWSARKDKQILMAKSGRHFDEAVKTVEAVLHTASSVGLNVYEHQVIAPSLLNLPHELLSYIAHFADYDALRTLCLTEKRNLYYVARHFLWKKCQDNL</sequence>
<name>A0A2H3CY51_ARMGA</name>
<protein>
    <recommendedName>
        <fullName evidence="3">F-box domain-containing protein</fullName>
    </recommendedName>
</protein>
<organism evidence="1 2">
    <name type="scientific">Armillaria gallica</name>
    <name type="common">Bulbous honey fungus</name>
    <name type="synonym">Armillaria bulbosa</name>
    <dbReference type="NCBI Taxonomy" id="47427"/>
    <lineage>
        <taxon>Eukaryota</taxon>
        <taxon>Fungi</taxon>
        <taxon>Dikarya</taxon>
        <taxon>Basidiomycota</taxon>
        <taxon>Agaricomycotina</taxon>
        <taxon>Agaricomycetes</taxon>
        <taxon>Agaricomycetidae</taxon>
        <taxon>Agaricales</taxon>
        <taxon>Marasmiineae</taxon>
        <taxon>Physalacriaceae</taxon>
        <taxon>Armillaria</taxon>
    </lineage>
</organism>
<gene>
    <name evidence="1" type="ORF">ARMGADRAFT_1146750</name>
</gene>
<proteinExistence type="predicted"/>
<dbReference type="AlphaFoldDB" id="A0A2H3CY51"/>
<dbReference type="Proteomes" id="UP000217790">
    <property type="component" value="Unassembled WGS sequence"/>
</dbReference>
<dbReference type="InParanoid" id="A0A2H3CY51"/>
<dbReference type="EMBL" id="KZ293736">
    <property type="protein sequence ID" value="PBK81023.1"/>
    <property type="molecule type" value="Genomic_DNA"/>
</dbReference>
<evidence type="ECO:0000313" key="1">
    <source>
        <dbReference type="EMBL" id="PBK81023.1"/>
    </source>
</evidence>
<accession>A0A2H3CY51</accession>
<evidence type="ECO:0000313" key="2">
    <source>
        <dbReference type="Proteomes" id="UP000217790"/>
    </source>
</evidence>